<dbReference type="PRINTS" id="PR00987">
    <property type="entry name" value="TRNASYNTHGLU"/>
</dbReference>
<evidence type="ECO:0000256" key="1">
    <source>
        <dbReference type="ARBA" id="ARBA00007894"/>
    </source>
</evidence>
<dbReference type="Proteomes" id="UP000290657">
    <property type="component" value="Unassembled WGS sequence"/>
</dbReference>
<dbReference type="RefSeq" id="WP_128995454.1">
    <property type="nucleotide sequence ID" value="NZ_PDKN01000002.1"/>
</dbReference>
<dbReference type="SUPFAM" id="SSF48163">
    <property type="entry name" value="An anticodon-binding domain of class I aminoacyl-tRNA synthetases"/>
    <property type="match status" value="1"/>
</dbReference>
<dbReference type="Pfam" id="PF00749">
    <property type="entry name" value="tRNA-synt_1c"/>
    <property type="match status" value="1"/>
</dbReference>
<sequence>MFRFAVSPTEPLSINSLRIALLNYIVAQQHKEELVLRIDDTDKELNIENCEKEIQELLTLFSIGHSRVIFQSENLKYHQKMAMQLLMQKKAFSCFCSQEKLDELKEEAQQKNTLYSYDGFCATLSDETVLNVNAPFTIRMQKPTENIEFSDSLQGSVNHTPDEIDAFIILKHDKTPTYNYACAVDDMLYDISTIIRSSKHLLNTTRQIHIQKALGYNKVIAYTHCADISCDIKEANSVKYLIDEGFLPAAIANYLVLLGSNAPKEIFTLEEALEWFDINSLSKENLTFDINKLKEINKQHIETMGNMRLSKIIGFADEDIGKLSKLYLNNCSTIKEIKAKMDAIFAPKKPIKKFKDEFPVLKEALEKAPYFENFDALLNYLKQETQFDLNDSTASLCYILTGNESGPSLDEVYPFIKNYLGEIVK</sequence>
<gene>
    <name evidence="9" type="primary">gltX</name>
    <name evidence="9" type="ORF">CRV04_03635</name>
</gene>
<name>A0A4Q0XTC7_9BACT</name>
<comment type="similarity">
    <text evidence="1">Belongs to the class-I aminoacyl-tRNA synthetase family. Glutamate--tRNA ligase type 1 subfamily.</text>
</comment>
<dbReference type="InterPro" id="IPR049940">
    <property type="entry name" value="GluQ/Sye"/>
</dbReference>
<accession>A0A4Q0XTC7</accession>
<keyword evidence="10" id="KW-1185">Reference proteome</keyword>
<keyword evidence="6 7" id="KW-0030">Aminoacyl-tRNA synthetase</keyword>
<dbReference type="SUPFAM" id="SSF52374">
    <property type="entry name" value="Nucleotidylyl transferase"/>
    <property type="match status" value="1"/>
</dbReference>
<protein>
    <submittedName>
        <fullName evidence="9">Glutamate--tRNA ligase</fullName>
    </submittedName>
</protein>
<evidence type="ECO:0000313" key="10">
    <source>
        <dbReference type="Proteomes" id="UP000290657"/>
    </source>
</evidence>
<dbReference type="InterPro" id="IPR020061">
    <property type="entry name" value="Glu_tRNA_lig_a-bdl"/>
</dbReference>
<evidence type="ECO:0000256" key="3">
    <source>
        <dbReference type="ARBA" id="ARBA00022741"/>
    </source>
</evidence>
<keyword evidence="4 7" id="KW-0067">ATP-binding</keyword>
<dbReference type="AlphaFoldDB" id="A0A4Q0XTC7"/>
<dbReference type="GO" id="GO:0004818">
    <property type="term" value="F:glutamate-tRNA ligase activity"/>
    <property type="evidence" value="ECO:0007669"/>
    <property type="project" value="InterPro"/>
</dbReference>
<evidence type="ECO:0000313" key="9">
    <source>
        <dbReference type="EMBL" id="RXJ60105.1"/>
    </source>
</evidence>
<evidence type="ECO:0000256" key="6">
    <source>
        <dbReference type="ARBA" id="ARBA00023146"/>
    </source>
</evidence>
<comment type="caution">
    <text evidence="9">The sequence shown here is derived from an EMBL/GenBank/DDBJ whole genome shotgun (WGS) entry which is preliminary data.</text>
</comment>
<dbReference type="GO" id="GO:0000049">
    <property type="term" value="F:tRNA binding"/>
    <property type="evidence" value="ECO:0007669"/>
    <property type="project" value="InterPro"/>
</dbReference>
<evidence type="ECO:0000256" key="2">
    <source>
        <dbReference type="ARBA" id="ARBA00022598"/>
    </source>
</evidence>
<dbReference type="OrthoDB" id="9807503at2"/>
<dbReference type="Gene3D" id="3.90.800.10">
    <property type="entry name" value="Glutamyl-tRNA Synthetase, Domain 3"/>
    <property type="match status" value="1"/>
</dbReference>
<dbReference type="InterPro" id="IPR020058">
    <property type="entry name" value="Glu/Gln-tRNA-synth_Ib_cat-dom"/>
</dbReference>
<dbReference type="GO" id="GO:0005524">
    <property type="term" value="F:ATP binding"/>
    <property type="evidence" value="ECO:0007669"/>
    <property type="project" value="UniProtKB-KW"/>
</dbReference>
<dbReference type="InterPro" id="IPR004527">
    <property type="entry name" value="Glu-tRNA-ligase_bac/mito"/>
</dbReference>
<evidence type="ECO:0000256" key="7">
    <source>
        <dbReference type="RuleBase" id="RU363037"/>
    </source>
</evidence>
<evidence type="ECO:0000256" key="4">
    <source>
        <dbReference type="ARBA" id="ARBA00022840"/>
    </source>
</evidence>
<dbReference type="InterPro" id="IPR000924">
    <property type="entry name" value="Glu/Gln-tRNA-synth"/>
</dbReference>
<dbReference type="Gene3D" id="1.10.1160.10">
    <property type="entry name" value="Glutamyl-trna Synthetase, Domain 2"/>
    <property type="match status" value="1"/>
</dbReference>
<dbReference type="PANTHER" id="PTHR43311">
    <property type="entry name" value="GLUTAMATE--TRNA LIGASE"/>
    <property type="match status" value="1"/>
</dbReference>
<proteinExistence type="inferred from homology"/>
<evidence type="ECO:0000256" key="5">
    <source>
        <dbReference type="ARBA" id="ARBA00022917"/>
    </source>
</evidence>
<dbReference type="EMBL" id="PDKN01000002">
    <property type="protein sequence ID" value="RXJ60105.1"/>
    <property type="molecule type" value="Genomic_DNA"/>
</dbReference>
<dbReference type="GO" id="GO:0006424">
    <property type="term" value="P:glutamyl-tRNA aminoacylation"/>
    <property type="evidence" value="ECO:0007669"/>
    <property type="project" value="InterPro"/>
</dbReference>
<keyword evidence="3 7" id="KW-0547">Nucleotide-binding</keyword>
<dbReference type="GO" id="GO:0005829">
    <property type="term" value="C:cytosol"/>
    <property type="evidence" value="ECO:0007669"/>
    <property type="project" value="TreeGrafter"/>
</dbReference>
<organism evidence="9 10">
    <name type="scientific">Candidatus Marinarcus aquaticus</name>
    <dbReference type="NCBI Taxonomy" id="2044504"/>
    <lineage>
        <taxon>Bacteria</taxon>
        <taxon>Pseudomonadati</taxon>
        <taxon>Campylobacterota</taxon>
        <taxon>Epsilonproteobacteria</taxon>
        <taxon>Campylobacterales</taxon>
        <taxon>Arcobacteraceae</taxon>
        <taxon>Candidatus Marinarcus</taxon>
    </lineage>
</organism>
<reference evidence="9 10" key="1">
    <citation type="submission" date="2017-10" db="EMBL/GenBank/DDBJ databases">
        <title>Genomics of the genus Arcobacter.</title>
        <authorList>
            <person name="Perez-Cataluna A."/>
            <person name="Figueras M.J."/>
        </authorList>
    </citation>
    <scope>NUCLEOTIDE SEQUENCE [LARGE SCALE GENOMIC DNA]</scope>
    <source>
        <strain evidence="9 10">CECT 8987</strain>
    </source>
</reference>
<dbReference type="InterPro" id="IPR014729">
    <property type="entry name" value="Rossmann-like_a/b/a_fold"/>
</dbReference>
<keyword evidence="2 7" id="KW-0436">Ligase</keyword>
<keyword evidence="5 7" id="KW-0648">Protein biosynthesis</keyword>
<evidence type="ECO:0000259" key="8">
    <source>
        <dbReference type="Pfam" id="PF00749"/>
    </source>
</evidence>
<dbReference type="InterPro" id="IPR008925">
    <property type="entry name" value="aa_tRNA-synth_I_cd-bd_sf"/>
</dbReference>
<feature type="domain" description="Glutamyl/glutaminyl-tRNA synthetase class Ib catalytic" evidence="8">
    <location>
        <begin position="3"/>
        <end position="294"/>
    </location>
</feature>
<dbReference type="PANTHER" id="PTHR43311:SF2">
    <property type="entry name" value="GLUTAMATE--TRNA LIGASE, MITOCHONDRIAL-RELATED"/>
    <property type="match status" value="1"/>
</dbReference>
<dbReference type="NCBIfam" id="TIGR00464">
    <property type="entry name" value="gltX_bact"/>
    <property type="match status" value="1"/>
</dbReference>
<dbReference type="Gene3D" id="3.40.50.620">
    <property type="entry name" value="HUPs"/>
    <property type="match status" value="1"/>
</dbReference>